<gene>
    <name evidence="1" type="ORF">METZ01_LOCUS337360</name>
</gene>
<name>A0A382QGE7_9ZZZZ</name>
<proteinExistence type="predicted"/>
<evidence type="ECO:0000313" key="1">
    <source>
        <dbReference type="EMBL" id="SVC84506.1"/>
    </source>
</evidence>
<protein>
    <submittedName>
        <fullName evidence="1">Uncharacterized protein</fullName>
    </submittedName>
</protein>
<organism evidence="1">
    <name type="scientific">marine metagenome</name>
    <dbReference type="NCBI Taxonomy" id="408172"/>
    <lineage>
        <taxon>unclassified sequences</taxon>
        <taxon>metagenomes</taxon>
        <taxon>ecological metagenomes</taxon>
    </lineage>
</organism>
<accession>A0A382QGE7</accession>
<dbReference type="AlphaFoldDB" id="A0A382QGE7"/>
<sequence>MVSKKQTPSLAVLQKAYKLMCTAKAMTDIYEKNKDITSKYVHATSRGHEAVQ</sequence>
<dbReference type="EMBL" id="UINC01114298">
    <property type="protein sequence ID" value="SVC84506.1"/>
    <property type="molecule type" value="Genomic_DNA"/>
</dbReference>
<feature type="non-terminal residue" evidence="1">
    <location>
        <position position="52"/>
    </location>
</feature>
<reference evidence="1" key="1">
    <citation type="submission" date="2018-05" db="EMBL/GenBank/DDBJ databases">
        <authorList>
            <person name="Lanie J.A."/>
            <person name="Ng W.-L."/>
            <person name="Kazmierczak K.M."/>
            <person name="Andrzejewski T.M."/>
            <person name="Davidsen T.M."/>
            <person name="Wayne K.J."/>
            <person name="Tettelin H."/>
            <person name="Glass J.I."/>
            <person name="Rusch D."/>
            <person name="Podicherti R."/>
            <person name="Tsui H.-C.T."/>
            <person name="Winkler M.E."/>
        </authorList>
    </citation>
    <scope>NUCLEOTIDE SEQUENCE</scope>
</reference>